<dbReference type="GO" id="GO:0033188">
    <property type="term" value="F:sphingomyelin synthase activity"/>
    <property type="evidence" value="ECO:0007669"/>
    <property type="project" value="TreeGrafter"/>
</dbReference>
<dbReference type="GO" id="GO:0047493">
    <property type="term" value="F:ceramide cholinephosphotransferase activity"/>
    <property type="evidence" value="ECO:0007669"/>
    <property type="project" value="TreeGrafter"/>
</dbReference>
<organism evidence="12 13">
    <name type="scientific">Chlamydomonas eustigma</name>
    <dbReference type="NCBI Taxonomy" id="1157962"/>
    <lineage>
        <taxon>Eukaryota</taxon>
        <taxon>Viridiplantae</taxon>
        <taxon>Chlorophyta</taxon>
        <taxon>core chlorophytes</taxon>
        <taxon>Chlorophyceae</taxon>
        <taxon>CS clade</taxon>
        <taxon>Chlamydomonadales</taxon>
        <taxon>Chlamydomonadaceae</taxon>
        <taxon>Chlamydomonas</taxon>
    </lineage>
</organism>
<evidence type="ECO:0000313" key="12">
    <source>
        <dbReference type="EMBL" id="GAX73588.1"/>
    </source>
</evidence>
<comment type="similarity">
    <text evidence="2">Belongs to the sphingomyelin synthase family.</text>
</comment>
<keyword evidence="5" id="KW-0746">Sphingolipid metabolism</keyword>
<dbReference type="OrthoDB" id="422827at2759"/>
<dbReference type="GO" id="GO:0005802">
    <property type="term" value="C:trans-Golgi network"/>
    <property type="evidence" value="ECO:0007669"/>
    <property type="project" value="TreeGrafter"/>
</dbReference>
<evidence type="ECO:0000256" key="9">
    <source>
        <dbReference type="SAM" id="MobiDB-lite"/>
    </source>
</evidence>
<evidence type="ECO:0000256" key="3">
    <source>
        <dbReference type="ARBA" id="ARBA00022679"/>
    </source>
</evidence>
<dbReference type="InterPro" id="IPR025749">
    <property type="entry name" value="Sphingomyelin_synth-like_dom"/>
</dbReference>
<evidence type="ECO:0000256" key="6">
    <source>
        <dbReference type="ARBA" id="ARBA00022989"/>
    </source>
</evidence>
<keyword evidence="4 10" id="KW-0812">Transmembrane</keyword>
<evidence type="ECO:0000256" key="7">
    <source>
        <dbReference type="ARBA" id="ARBA00023098"/>
    </source>
</evidence>
<feature type="transmembrane region" description="Helical" evidence="10">
    <location>
        <begin position="116"/>
        <end position="135"/>
    </location>
</feature>
<evidence type="ECO:0000256" key="8">
    <source>
        <dbReference type="ARBA" id="ARBA00023136"/>
    </source>
</evidence>
<keyword evidence="8 10" id="KW-0472">Membrane</keyword>
<name>A0A250WRX4_9CHLO</name>
<feature type="transmembrane region" description="Helical" evidence="10">
    <location>
        <begin position="233"/>
        <end position="251"/>
    </location>
</feature>
<protein>
    <recommendedName>
        <fullName evidence="11">Sphingomyelin synthase-like domain-containing protein</fullName>
    </recommendedName>
</protein>
<dbReference type="GO" id="GO:0005789">
    <property type="term" value="C:endoplasmic reticulum membrane"/>
    <property type="evidence" value="ECO:0007669"/>
    <property type="project" value="TreeGrafter"/>
</dbReference>
<dbReference type="PANTHER" id="PTHR21290:SF62">
    <property type="entry name" value="PHOSPHATIDYLINOSITOL:CERAMIDE INOSITOLPHOSPHOTRANSFERASE 1-RELATED"/>
    <property type="match status" value="1"/>
</dbReference>
<evidence type="ECO:0000259" key="11">
    <source>
        <dbReference type="Pfam" id="PF14360"/>
    </source>
</evidence>
<accession>A0A250WRX4</accession>
<dbReference type="GO" id="GO:0000139">
    <property type="term" value="C:Golgi membrane"/>
    <property type="evidence" value="ECO:0007669"/>
    <property type="project" value="TreeGrafter"/>
</dbReference>
<comment type="subcellular location">
    <subcellularLocation>
        <location evidence="1">Membrane</location>
        <topology evidence="1">Multi-pass membrane protein</topology>
    </subcellularLocation>
</comment>
<feature type="compositionally biased region" description="Polar residues" evidence="9">
    <location>
        <begin position="413"/>
        <end position="424"/>
    </location>
</feature>
<dbReference type="STRING" id="1157962.A0A250WRX4"/>
<evidence type="ECO:0000256" key="5">
    <source>
        <dbReference type="ARBA" id="ARBA00022919"/>
    </source>
</evidence>
<feature type="transmembrane region" description="Helical" evidence="10">
    <location>
        <begin position="209"/>
        <end position="228"/>
    </location>
</feature>
<dbReference type="Pfam" id="PF14360">
    <property type="entry name" value="PAP2_C"/>
    <property type="match status" value="1"/>
</dbReference>
<proteinExistence type="inferred from homology"/>
<dbReference type="EMBL" id="BEGY01000004">
    <property type="protein sequence ID" value="GAX73588.1"/>
    <property type="molecule type" value="Genomic_DNA"/>
</dbReference>
<dbReference type="PANTHER" id="PTHR21290">
    <property type="entry name" value="SPHINGOMYELIN SYNTHETASE"/>
    <property type="match status" value="1"/>
</dbReference>
<keyword evidence="6 10" id="KW-1133">Transmembrane helix</keyword>
<feature type="transmembrane region" description="Helical" evidence="10">
    <location>
        <begin position="91"/>
        <end position="110"/>
    </location>
</feature>
<gene>
    <name evidence="12" type="ORF">CEUSTIGMA_g1039.t1</name>
</gene>
<dbReference type="AlphaFoldDB" id="A0A250WRX4"/>
<feature type="domain" description="Sphingomyelin synthase-like" evidence="11">
    <location>
        <begin position="182"/>
        <end position="250"/>
    </location>
</feature>
<evidence type="ECO:0000256" key="2">
    <source>
        <dbReference type="ARBA" id="ARBA00005441"/>
    </source>
</evidence>
<evidence type="ECO:0000256" key="1">
    <source>
        <dbReference type="ARBA" id="ARBA00004141"/>
    </source>
</evidence>
<evidence type="ECO:0000313" key="13">
    <source>
        <dbReference type="Proteomes" id="UP000232323"/>
    </source>
</evidence>
<dbReference type="GO" id="GO:0045140">
    <property type="term" value="F:inositol phosphoceramide synthase activity"/>
    <property type="evidence" value="ECO:0007669"/>
    <property type="project" value="TreeGrafter"/>
</dbReference>
<evidence type="ECO:0000256" key="10">
    <source>
        <dbReference type="SAM" id="Phobius"/>
    </source>
</evidence>
<comment type="caution">
    <text evidence="12">The sequence shown here is derived from an EMBL/GenBank/DDBJ whole genome shotgun (WGS) entry which is preliminary data.</text>
</comment>
<evidence type="ECO:0000256" key="4">
    <source>
        <dbReference type="ARBA" id="ARBA00022692"/>
    </source>
</evidence>
<keyword evidence="7" id="KW-0443">Lipid metabolism</keyword>
<feature type="region of interest" description="Disordered" evidence="9">
    <location>
        <begin position="413"/>
        <end position="447"/>
    </location>
</feature>
<dbReference type="Proteomes" id="UP000232323">
    <property type="component" value="Unassembled WGS sequence"/>
</dbReference>
<sequence>MMSSYRSCCCFSCLKPVVLWRRVKQEVVIEWVFLKQRWPMILFGLIMQYVHGIFTQLAHRMHTQPLERPLHDIGFDLTPELGADKHWVSEVLFASMFISFLIWTFTPFFSQTRKKFYTVILWSRFLIMLTACQMLRIISFSVTQLPGSSFHCRAGQPSATRPWAQHWWEHLVVDVNRQLSKSCGDLIFSSHTIFTLSGILTYTEHGSSTAIKLLVWICGAILSVLIVASRKHYTVDVVIAWYAVPLTFYAFQRRWTSNRPSPYDFLTYLGENYEPVRFDADREKTLDKMDDCSCYGHATLDHKRGGSKGRVDLINVDVESGSCGSTHFILTTHVEGKIVSGPSHGKDRGVQSIEVLGAQCSGEFSNHGPLFSSSSAVSSTGNGQANRTSFRTQPAMLHSMITLNDSVSLTDSAMTRSTSVSSMSDPELSGQEEAAADEATMKVPQNT</sequence>
<dbReference type="GO" id="GO:0005886">
    <property type="term" value="C:plasma membrane"/>
    <property type="evidence" value="ECO:0007669"/>
    <property type="project" value="TreeGrafter"/>
</dbReference>
<reference evidence="12 13" key="1">
    <citation type="submission" date="2017-08" db="EMBL/GenBank/DDBJ databases">
        <title>Acidophilic green algal genome provides insights into adaptation to an acidic environment.</title>
        <authorList>
            <person name="Hirooka S."/>
            <person name="Hirose Y."/>
            <person name="Kanesaki Y."/>
            <person name="Higuchi S."/>
            <person name="Fujiwara T."/>
            <person name="Onuma R."/>
            <person name="Era A."/>
            <person name="Ohbayashi R."/>
            <person name="Uzuka A."/>
            <person name="Nozaki H."/>
            <person name="Yoshikawa H."/>
            <person name="Miyagishima S.Y."/>
        </authorList>
    </citation>
    <scope>NUCLEOTIDE SEQUENCE [LARGE SCALE GENOMIC DNA]</scope>
    <source>
        <strain evidence="12 13">NIES-2499</strain>
    </source>
</reference>
<dbReference type="GO" id="GO:0046513">
    <property type="term" value="P:ceramide biosynthetic process"/>
    <property type="evidence" value="ECO:0007669"/>
    <property type="project" value="TreeGrafter"/>
</dbReference>
<dbReference type="InterPro" id="IPR045221">
    <property type="entry name" value="Sphingomyelin_synth-like"/>
</dbReference>
<keyword evidence="3" id="KW-0808">Transferase</keyword>
<keyword evidence="13" id="KW-1185">Reference proteome</keyword>
<feature type="transmembrane region" description="Helical" evidence="10">
    <location>
        <begin position="41"/>
        <end position="58"/>
    </location>
</feature>